<keyword evidence="3 6" id="KW-0812">Transmembrane</keyword>
<evidence type="ECO:0000256" key="5">
    <source>
        <dbReference type="ARBA" id="ARBA00023136"/>
    </source>
</evidence>
<dbReference type="InterPro" id="IPR001851">
    <property type="entry name" value="ABC_transp_permease"/>
</dbReference>
<feature type="transmembrane region" description="Helical" evidence="6">
    <location>
        <begin position="255"/>
        <end position="277"/>
    </location>
</feature>
<comment type="caution">
    <text evidence="7">The sequence shown here is derived from an EMBL/GenBank/DDBJ whole genome shotgun (WGS) entry which is preliminary data.</text>
</comment>
<feature type="transmembrane region" description="Helical" evidence="6">
    <location>
        <begin position="12"/>
        <end position="36"/>
    </location>
</feature>
<dbReference type="Proteomes" id="UP000481252">
    <property type="component" value="Unassembled WGS sequence"/>
</dbReference>
<organism evidence="7 8">
    <name type="scientific">Mesorhizobium zhangyense</name>
    <dbReference type="NCBI Taxonomy" id="1776730"/>
    <lineage>
        <taxon>Bacteria</taxon>
        <taxon>Pseudomonadati</taxon>
        <taxon>Pseudomonadota</taxon>
        <taxon>Alphaproteobacteria</taxon>
        <taxon>Hyphomicrobiales</taxon>
        <taxon>Phyllobacteriaceae</taxon>
        <taxon>Mesorhizobium</taxon>
    </lineage>
</organism>
<dbReference type="RefSeq" id="WP_165121044.1">
    <property type="nucleotide sequence ID" value="NZ_JAAKZG010000018.1"/>
</dbReference>
<protein>
    <submittedName>
        <fullName evidence="7">ABC transporter permease</fullName>
    </submittedName>
</protein>
<dbReference type="GO" id="GO:0022857">
    <property type="term" value="F:transmembrane transporter activity"/>
    <property type="evidence" value="ECO:0007669"/>
    <property type="project" value="InterPro"/>
</dbReference>
<dbReference type="GO" id="GO:0005886">
    <property type="term" value="C:plasma membrane"/>
    <property type="evidence" value="ECO:0007669"/>
    <property type="project" value="UniProtKB-SubCell"/>
</dbReference>
<comment type="subcellular location">
    <subcellularLocation>
        <location evidence="1">Cell membrane</location>
        <topology evidence="1">Multi-pass membrane protein</topology>
    </subcellularLocation>
</comment>
<feature type="transmembrane region" description="Helical" evidence="6">
    <location>
        <begin position="56"/>
        <end position="83"/>
    </location>
</feature>
<dbReference type="CDD" id="cd06579">
    <property type="entry name" value="TM_PBP1_transp_AraH_like"/>
    <property type="match status" value="1"/>
</dbReference>
<name>A0A7C9RBV3_9HYPH</name>
<accession>A0A7C9RBV3</accession>
<gene>
    <name evidence="7" type="ORF">G6N74_26730</name>
</gene>
<feature type="transmembrane region" description="Helical" evidence="6">
    <location>
        <begin position="95"/>
        <end position="118"/>
    </location>
</feature>
<feature type="transmembrane region" description="Helical" evidence="6">
    <location>
        <begin position="218"/>
        <end position="243"/>
    </location>
</feature>
<dbReference type="AlphaFoldDB" id="A0A7C9RBV3"/>
<keyword evidence="2" id="KW-1003">Cell membrane</keyword>
<feature type="transmembrane region" description="Helical" evidence="6">
    <location>
        <begin position="166"/>
        <end position="187"/>
    </location>
</feature>
<dbReference type="EMBL" id="JAAKZG010000018">
    <property type="protein sequence ID" value="NGN44658.1"/>
    <property type="molecule type" value="Genomic_DNA"/>
</dbReference>
<dbReference type="PANTHER" id="PTHR32196">
    <property type="entry name" value="ABC TRANSPORTER PERMEASE PROTEIN YPHD-RELATED-RELATED"/>
    <property type="match status" value="1"/>
</dbReference>
<feature type="transmembrane region" description="Helical" evidence="6">
    <location>
        <begin position="297"/>
        <end position="313"/>
    </location>
</feature>
<evidence type="ECO:0000256" key="6">
    <source>
        <dbReference type="SAM" id="Phobius"/>
    </source>
</evidence>
<proteinExistence type="predicted"/>
<evidence type="ECO:0000313" key="8">
    <source>
        <dbReference type="Proteomes" id="UP000481252"/>
    </source>
</evidence>
<sequence length="321" mass="33601">MTAISLDNRRNLINVTILLNLTLFALLIVMWLSLALSTDTFWSFANVSNLFRQSALLSIIALGQTAVIITAGIDLSVGAMVGFSSVVVSLLLKQGVPIPGAIGLTLLLGVAVGLYHGFAIRRLGIPPFIITLSSLSVLTGIGLLLTNGSTISGLPAAFTGFSRATFLGVPSLFWMVIVVAVPIYLLLNHTPFGRYIFAVGSSPEAARLSGINVNRTVYLVYILSSTLAALTGILTASRISIGLATTGMGWELQSIAAAVIGGASLFGAVGGVAGSLLGAMALTTINNGANLLNINPFWQQIITGLLIVAIVYVDQFRRARQ</sequence>
<keyword evidence="5 6" id="KW-0472">Membrane</keyword>
<evidence type="ECO:0000256" key="4">
    <source>
        <dbReference type="ARBA" id="ARBA00022989"/>
    </source>
</evidence>
<evidence type="ECO:0000256" key="1">
    <source>
        <dbReference type="ARBA" id="ARBA00004651"/>
    </source>
</evidence>
<keyword evidence="4 6" id="KW-1133">Transmembrane helix</keyword>
<evidence type="ECO:0000313" key="7">
    <source>
        <dbReference type="EMBL" id="NGN44658.1"/>
    </source>
</evidence>
<reference evidence="7 8" key="1">
    <citation type="submission" date="2020-02" db="EMBL/GenBank/DDBJ databases">
        <title>Genome sequence of the type strain CGMCC 1.15528 of Mesorhizobium zhangyense.</title>
        <authorList>
            <person name="Gao J."/>
            <person name="Sun J."/>
        </authorList>
    </citation>
    <scope>NUCLEOTIDE SEQUENCE [LARGE SCALE GENOMIC DNA]</scope>
    <source>
        <strain evidence="7 8">CGMCC 1.15528</strain>
    </source>
</reference>
<evidence type="ECO:0000256" key="3">
    <source>
        <dbReference type="ARBA" id="ARBA00022692"/>
    </source>
</evidence>
<keyword evidence="8" id="KW-1185">Reference proteome</keyword>
<feature type="transmembrane region" description="Helical" evidence="6">
    <location>
        <begin position="124"/>
        <end position="145"/>
    </location>
</feature>
<dbReference type="Pfam" id="PF02653">
    <property type="entry name" value="BPD_transp_2"/>
    <property type="match status" value="1"/>
</dbReference>
<evidence type="ECO:0000256" key="2">
    <source>
        <dbReference type="ARBA" id="ARBA00022475"/>
    </source>
</evidence>